<dbReference type="Gene3D" id="3.40.50.150">
    <property type="entry name" value="Vaccinia Virus protein VP39"/>
    <property type="match status" value="1"/>
</dbReference>
<reference evidence="4" key="1">
    <citation type="submission" date="2021-01" db="EMBL/GenBank/DDBJ databases">
        <authorList>
            <person name="Corre E."/>
            <person name="Pelletier E."/>
            <person name="Niang G."/>
            <person name="Scheremetjew M."/>
            <person name="Finn R."/>
            <person name="Kale V."/>
            <person name="Holt S."/>
            <person name="Cochrane G."/>
            <person name="Meng A."/>
            <person name="Brown T."/>
            <person name="Cohen L."/>
        </authorList>
    </citation>
    <scope>NUCLEOTIDE SEQUENCE</scope>
    <source>
        <strain evidence="4">Isolate 1302-5</strain>
    </source>
</reference>
<dbReference type="PANTHER" id="PTHR13370">
    <property type="entry name" value="RNA METHYLASE-RELATED"/>
    <property type="match status" value="1"/>
</dbReference>
<dbReference type="GO" id="GO:0008168">
    <property type="term" value="F:methyltransferase activity"/>
    <property type="evidence" value="ECO:0007669"/>
    <property type="project" value="UniProtKB-KW"/>
</dbReference>
<dbReference type="PANTHER" id="PTHR13370:SF3">
    <property type="entry name" value="TRNA (GUANINE(10)-N2)-METHYLTRANSFERASE HOMOLOG"/>
    <property type="match status" value="1"/>
</dbReference>
<dbReference type="GO" id="GO:0003676">
    <property type="term" value="F:nucleic acid binding"/>
    <property type="evidence" value="ECO:0007669"/>
    <property type="project" value="InterPro"/>
</dbReference>
<accession>A0A7S4JCD5</accession>
<feature type="compositionally biased region" description="Low complexity" evidence="3">
    <location>
        <begin position="253"/>
        <end position="262"/>
    </location>
</feature>
<feature type="region of interest" description="Disordered" evidence="3">
    <location>
        <begin position="54"/>
        <end position="95"/>
    </location>
</feature>
<name>A0A7S4JCD5_9STRA</name>
<gene>
    <name evidence="4" type="ORF">OAUR00152_LOCUS25830</name>
</gene>
<dbReference type="GO" id="GO:0005737">
    <property type="term" value="C:cytoplasm"/>
    <property type="evidence" value="ECO:0007669"/>
    <property type="project" value="TreeGrafter"/>
</dbReference>
<keyword evidence="2" id="KW-0808">Transferase</keyword>
<proteinExistence type="predicted"/>
<sequence>MRFVAHRRRRSRGSEPAAAAPSAVLRFVVAVAVGLLPLLLPPLTLSFLAPPAAASFSHPPPSSSIPPSASRIDRSPFRRRQRQQQQQQRGWATDRHGLFAATAGGGAASSIIEGGGDEAVVVNRIDIDSGDDDDDDDGGAAVGPRGPKKKRRRGEKLILWRGEKSSGYSRDFRHCEFTNALAAVLASSSSSSSGDDESYTPPMPAPRLHFEDALAYDAEEEFSEEQAELFGSALQFVTTTTTTTLDGDRDGDPSSSSSTTAPLDTDLLVAAAQRTSLVRDVYEVLAEGESYEDLAQQALTNGSLNDVMVGGLHQKHTWRIRLRQYGSYAKSDKSRRVGKKVRSSLRSEKSAILEMKDLLIKFGGNVDLNDPQCSLYVMEGLRGRRKVLARLSSRGPRTSSLAPKERICVTNTPLEPTAAYSLCNVGRVRDGSRVLDPYAGSCATLLAAASISPACLTVGIEIAHDGAVNRDDIYRDFESRKLTPPAAIVRGSCASQAVRDTARGSIDGESFDAIVTDPPYGIRESTTDTAAESPLDQLLTAVIEDRDAGARLLKRGGRLVAFVPLVDGEDLEKNLPTKERMEEAGLVLTETKEQELNDCLSRWLVAFDCVR</sequence>
<keyword evidence="1" id="KW-0489">Methyltransferase</keyword>
<evidence type="ECO:0000313" key="4">
    <source>
        <dbReference type="EMBL" id="CAE2259178.1"/>
    </source>
</evidence>
<feature type="region of interest" description="Disordered" evidence="3">
    <location>
        <begin position="127"/>
        <end position="153"/>
    </location>
</feature>
<evidence type="ECO:0000256" key="3">
    <source>
        <dbReference type="SAM" id="MobiDB-lite"/>
    </source>
</evidence>
<dbReference type="GO" id="GO:0032259">
    <property type="term" value="P:methylation"/>
    <property type="evidence" value="ECO:0007669"/>
    <property type="project" value="UniProtKB-KW"/>
</dbReference>
<evidence type="ECO:0000256" key="2">
    <source>
        <dbReference type="ARBA" id="ARBA00022679"/>
    </source>
</evidence>
<dbReference type="EMBL" id="HBKQ01037429">
    <property type="protein sequence ID" value="CAE2259178.1"/>
    <property type="molecule type" value="Transcribed_RNA"/>
</dbReference>
<dbReference type="PROSITE" id="PS00092">
    <property type="entry name" value="N6_MTASE"/>
    <property type="match status" value="1"/>
</dbReference>
<dbReference type="InterPro" id="IPR029063">
    <property type="entry name" value="SAM-dependent_MTases_sf"/>
</dbReference>
<feature type="compositionally biased region" description="Acidic residues" evidence="3">
    <location>
        <begin position="128"/>
        <end position="138"/>
    </location>
</feature>
<protein>
    <submittedName>
        <fullName evidence="4">Uncharacterized protein</fullName>
    </submittedName>
</protein>
<dbReference type="CDD" id="cd02440">
    <property type="entry name" value="AdoMet_MTases"/>
    <property type="match status" value="1"/>
</dbReference>
<feature type="region of interest" description="Disordered" evidence="3">
    <location>
        <begin position="242"/>
        <end position="262"/>
    </location>
</feature>
<dbReference type="AlphaFoldDB" id="A0A7S4JCD5"/>
<evidence type="ECO:0000256" key="1">
    <source>
        <dbReference type="ARBA" id="ARBA00022603"/>
    </source>
</evidence>
<organism evidence="4">
    <name type="scientific">Odontella aurita</name>
    <dbReference type="NCBI Taxonomy" id="265563"/>
    <lineage>
        <taxon>Eukaryota</taxon>
        <taxon>Sar</taxon>
        <taxon>Stramenopiles</taxon>
        <taxon>Ochrophyta</taxon>
        <taxon>Bacillariophyta</taxon>
        <taxon>Mediophyceae</taxon>
        <taxon>Biddulphiophycidae</taxon>
        <taxon>Eupodiscales</taxon>
        <taxon>Odontellaceae</taxon>
        <taxon>Odontella</taxon>
    </lineage>
</organism>
<dbReference type="SUPFAM" id="SSF53335">
    <property type="entry name" value="S-adenosyl-L-methionine-dependent methyltransferases"/>
    <property type="match status" value="1"/>
</dbReference>
<dbReference type="InterPro" id="IPR002052">
    <property type="entry name" value="DNA_methylase_N6_adenine_CS"/>
</dbReference>